<accession>X1HM93</accession>
<dbReference type="AlphaFoldDB" id="X1HM93"/>
<dbReference type="EMBL" id="BARU01008962">
    <property type="protein sequence ID" value="GAH46423.1"/>
    <property type="molecule type" value="Genomic_DNA"/>
</dbReference>
<name>X1HM93_9ZZZZ</name>
<proteinExistence type="predicted"/>
<gene>
    <name evidence="1" type="ORF">S03H2_17383</name>
</gene>
<protein>
    <submittedName>
        <fullName evidence="1">Uncharacterized protein</fullName>
    </submittedName>
</protein>
<sequence length="186" mass="21547">SEIKLFFNLNQLTFTIFTYFKQILGIGAKKVKVINIKYQFLGDKKSGEIIKYPYLEDLKWGSPQLWLNSQTKKAIDSESIAVDGSVWVLNKDNSISRYYAGKYQETLKLDFFPEPKDFSKIFTLSGLSYLYLLEPGQSRMVILNKTGQIIKQFQSEKFDNLLDFAISEDGKTIYLLNGLKVYQIKF</sequence>
<feature type="non-terminal residue" evidence="1">
    <location>
        <position position="1"/>
    </location>
</feature>
<organism evidence="1">
    <name type="scientific">marine sediment metagenome</name>
    <dbReference type="NCBI Taxonomy" id="412755"/>
    <lineage>
        <taxon>unclassified sequences</taxon>
        <taxon>metagenomes</taxon>
        <taxon>ecological metagenomes</taxon>
    </lineage>
</organism>
<reference evidence="1" key="1">
    <citation type="journal article" date="2014" name="Front. Microbiol.">
        <title>High frequency of phylogenetically diverse reductive dehalogenase-homologous genes in deep subseafloor sedimentary metagenomes.</title>
        <authorList>
            <person name="Kawai M."/>
            <person name="Futagami T."/>
            <person name="Toyoda A."/>
            <person name="Takaki Y."/>
            <person name="Nishi S."/>
            <person name="Hori S."/>
            <person name="Arai W."/>
            <person name="Tsubouchi T."/>
            <person name="Morono Y."/>
            <person name="Uchiyama I."/>
            <person name="Ito T."/>
            <person name="Fujiyama A."/>
            <person name="Inagaki F."/>
            <person name="Takami H."/>
        </authorList>
    </citation>
    <scope>NUCLEOTIDE SEQUENCE</scope>
    <source>
        <strain evidence="1">Expedition CK06-06</strain>
    </source>
</reference>
<evidence type="ECO:0000313" key="1">
    <source>
        <dbReference type="EMBL" id="GAH46423.1"/>
    </source>
</evidence>
<comment type="caution">
    <text evidence="1">The sequence shown here is derived from an EMBL/GenBank/DDBJ whole genome shotgun (WGS) entry which is preliminary data.</text>
</comment>